<feature type="compositionally biased region" description="Polar residues" evidence="1">
    <location>
        <begin position="136"/>
        <end position="147"/>
    </location>
</feature>
<keyword evidence="3" id="KW-1185">Reference proteome</keyword>
<evidence type="ECO:0000313" key="3">
    <source>
        <dbReference type="Proteomes" id="UP000018144"/>
    </source>
</evidence>
<dbReference type="OrthoDB" id="21418at2759"/>
<feature type="compositionally biased region" description="Polar residues" evidence="1">
    <location>
        <begin position="260"/>
        <end position="269"/>
    </location>
</feature>
<dbReference type="EMBL" id="HF936168">
    <property type="protein sequence ID" value="CCX15454.1"/>
    <property type="molecule type" value="Genomic_DNA"/>
</dbReference>
<protein>
    <submittedName>
        <fullName evidence="2">Similar to Uncharacterized protein YJR056C acc. no. P47115</fullName>
    </submittedName>
</protein>
<proteinExistence type="predicted"/>
<dbReference type="PANTHER" id="PTHR38645:SF1">
    <property type="entry name" value="YALI0F12243P"/>
    <property type="match status" value="1"/>
</dbReference>
<dbReference type="Proteomes" id="UP000018144">
    <property type="component" value="Unassembled WGS sequence"/>
</dbReference>
<dbReference type="PANTHER" id="PTHR38645">
    <property type="entry name" value="CHROMOSOME 9, WHOLE GENOME SHOTGUN SEQUENCE"/>
    <property type="match status" value="1"/>
</dbReference>
<gene>
    <name evidence="2" type="ORF">PCON_01729</name>
</gene>
<accession>U4LAT0</accession>
<organism evidence="2 3">
    <name type="scientific">Pyronema omphalodes (strain CBS 100304)</name>
    <name type="common">Pyronema confluens</name>
    <dbReference type="NCBI Taxonomy" id="1076935"/>
    <lineage>
        <taxon>Eukaryota</taxon>
        <taxon>Fungi</taxon>
        <taxon>Dikarya</taxon>
        <taxon>Ascomycota</taxon>
        <taxon>Pezizomycotina</taxon>
        <taxon>Pezizomycetes</taxon>
        <taxon>Pezizales</taxon>
        <taxon>Pyronemataceae</taxon>
        <taxon>Pyronema</taxon>
    </lineage>
</organism>
<feature type="region of interest" description="Disordered" evidence="1">
    <location>
        <begin position="113"/>
        <end position="147"/>
    </location>
</feature>
<sequence>MDMQSLSTNLPKQNRPDPELAQAFRTAAHSITLLYTKAGENAGKARQDGLKEGYARCLDDVLSLINTLEERKTPQTSRNETIRQWTLFKKRKLAAEPNLDKDLDDILNSGQREREMSTMEEDQSTPAPTTEHGPFQSESTPTQNTFPAQSIPQPPLHNIFQPEIIQQTSLYNPFQTESTSEIFLPPTPTSNAFTQRHSTPELGSEADQNFSRSSTPSETIDSRNFNEGNMDARIFHDGIMQQSIPPAFRNYVPQVKMLDSTKSGNNMKPSRNRRKKRRAEEDDCIDKKKSRYR</sequence>
<dbReference type="AlphaFoldDB" id="U4LAT0"/>
<feature type="region of interest" description="Disordered" evidence="1">
    <location>
        <begin position="257"/>
        <end position="293"/>
    </location>
</feature>
<evidence type="ECO:0000256" key="1">
    <source>
        <dbReference type="SAM" id="MobiDB-lite"/>
    </source>
</evidence>
<feature type="compositionally biased region" description="Polar residues" evidence="1">
    <location>
        <begin position="206"/>
        <end position="225"/>
    </location>
</feature>
<dbReference type="InterPro" id="IPR029196">
    <property type="entry name" value="HAPSTR1-like"/>
</dbReference>
<name>U4LAT0_PYROM</name>
<feature type="region of interest" description="Disordered" evidence="1">
    <location>
        <begin position="200"/>
        <end position="225"/>
    </location>
</feature>
<dbReference type="Pfam" id="PF15251">
    <property type="entry name" value="TAPR1-like"/>
    <property type="match status" value="1"/>
</dbReference>
<reference evidence="2 3" key="1">
    <citation type="journal article" date="2013" name="PLoS Genet.">
        <title>The genome and development-dependent transcriptomes of Pyronema confluens: a window into fungal evolution.</title>
        <authorList>
            <person name="Traeger S."/>
            <person name="Altegoer F."/>
            <person name="Freitag M."/>
            <person name="Gabaldon T."/>
            <person name="Kempken F."/>
            <person name="Kumar A."/>
            <person name="Marcet-Houben M."/>
            <person name="Poggeler S."/>
            <person name="Stajich J.E."/>
            <person name="Nowrousian M."/>
        </authorList>
    </citation>
    <scope>NUCLEOTIDE SEQUENCE [LARGE SCALE GENOMIC DNA]</scope>
    <source>
        <strain evidence="3">CBS 100304</strain>
        <tissue evidence="2">Vegetative mycelium</tissue>
    </source>
</reference>
<evidence type="ECO:0000313" key="2">
    <source>
        <dbReference type="EMBL" id="CCX15454.1"/>
    </source>
</evidence>